<dbReference type="Proteomes" id="UP000774804">
    <property type="component" value="Unassembled WGS sequence"/>
</dbReference>
<dbReference type="EMBL" id="RCML01000005">
    <property type="protein sequence ID" value="KAG3000083.1"/>
    <property type="molecule type" value="Genomic_DNA"/>
</dbReference>
<dbReference type="AlphaFoldDB" id="A0A8T1IWA2"/>
<dbReference type="EMBL" id="RCMI01000005">
    <property type="protein sequence ID" value="KAG2944094.1"/>
    <property type="molecule type" value="Genomic_DNA"/>
</dbReference>
<name>A0A8T1IWA2_9STRA</name>
<evidence type="ECO:0000256" key="1">
    <source>
        <dbReference type="SAM" id="Phobius"/>
    </source>
</evidence>
<evidence type="ECO:0000313" key="3">
    <source>
        <dbReference type="EMBL" id="KAG2955452.1"/>
    </source>
</evidence>
<evidence type="ECO:0000313" key="4">
    <source>
        <dbReference type="EMBL" id="KAG3000083.1"/>
    </source>
</evidence>
<gene>
    <name evidence="2" type="ORF">PC115_g527</name>
    <name evidence="3" type="ORF">PC117_g494</name>
    <name evidence="4" type="ORF">PC118_g443</name>
    <name evidence="5" type="ORF">PC129_g190</name>
</gene>
<evidence type="ECO:0000313" key="2">
    <source>
        <dbReference type="EMBL" id="KAG2944094.1"/>
    </source>
</evidence>
<dbReference type="Proteomes" id="UP000760860">
    <property type="component" value="Unassembled WGS sequence"/>
</dbReference>
<dbReference type="VEuPathDB" id="FungiDB:PC110_g990"/>
<dbReference type="Proteomes" id="UP000697107">
    <property type="component" value="Unassembled WGS sequence"/>
</dbReference>
<keyword evidence="1" id="KW-1133">Transmembrane helix</keyword>
<comment type="caution">
    <text evidence="5">The sequence shown here is derived from an EMBL/GenBank/DDBJ whole genome shotgun (WGS) entry which is preliminary data.</text>
</comment>
<proteinExistence type="predicted"/>
<keyword evidence="1" id="KW-0472">Membrane</keyword>
<organism evidence="5 6">
    <name type="scientific">Phytophthora cactorum</name>
    <dbReference type="NCBI Taxonomy" id="29920"/>
    <lineage>
        <taxon>Eukaryota</taxon>
        <taxon>Sar</taxon>
        <taxon>Stramenopiles</taxon>
        <taxon>Oomycota</taxon>
        <taxon>Peronosporomycetes</taxon>
        <taxon>Peronosporales</taxon>
        <taxon>Peronosporaceae</taxon>
        <taxon>Phytophthora</taxon>
    </lineage>
</organism>
<feature type="transmembrane region" description="Helical" evidence="1">
    <location>
        <begin position="12"/>
        <end position="32"/>
    </location>
</feature>
<evidence type="ECO:0000313" key="6">
    <source>
        <dbReference type="Proteomes" id="UP000760860"/>
    </source>
</evidence>
<sequence>MNRRPDLRVQLYQLMIRVVLLLCVAILPWLLLICGSPVWSLFGSEAKSTWRPSGGAALETSKLSESSTFEWLNVLRWWEGRRELALSLETWPEPEMDMDECLTRYRDAKHNEICVISS</sequence>
<keyword evidence="1" id="KW-0812">Transmembrane</keyword>
<protein>
    <submittedName>
        <fullName evidence="5">Uncharacterized protein</fullName>
    </submittedName>
</protein>
<dbReference type="EMBL" id="RCMK01000005">
    <property type="protein sequence ID" value="KAG2955452.1"/>
    <property type="molecule type" value="Genomic_DNA"/>
</dbReference>
<dbReference type="EMBL" id="RCMV01000002">
    <property type="protein sequence ID" value="KAG3229380.1"/>
    <property type="molecule type" value="Genomic_DNA"/>
</dbReference>
<accession>A0A8T1IWA2</accession>
<dbReference type="Proteomes" id="UP000736787">
    <property type="component" value="Unassembled WGS sequence"/>
</dbReference>
<reference evidence="5" key="1">
    <citation type="submission" date="2018-05" db="EMBL/GenBank/DDBJ databases">
        <title>Effector identification in a new, highly contiguous assembly of the strawberry crown rot pathogen Phytophthora cactorum.</title>
        <authorList>
            <person name="Armitage A.D."/>
            <person name="Nellist C.F."/>
            <person name="Bates H."/>
            <person name="Vickerstaff R.J."/>
            <person name="Harrison R.J."/>
        </authorList>
    </citation>
    <scope>NUCLEOTIDE SEQUENCE</scope>
    <source>
        <strain evidence="2">4032</strain>
        <strain evidence="3">4040</strain>
        <strain evidence="4">P415</strain>
        <strain evidence="5">P421</strain>
    </source>
</reference>
<evidence type="ECO:0000313" key="5">
    <source>
        <dbReference type="EMBL" id="KAG3229380.1"/>
    </source>
</evidence>